<organism evidence="2 3">
    <name type="scientific">Ekhidna lutea</name>
    <dbReference type="NCBI Taxonomy" id="447679"/>
    <lineage>
        <taxon>Bacteria</taxon>
        <taxon>Pseudomonadati</taxon>
        <taxon>Bacteroidota</taxon>
        <taxon>Cytophagia</taxon>
        <taxon>Cytophagales</taxon>
        <taxon>Reichenbachiellaceae</taxon>
        <taxon>Ekhidna</taxon>
    </lineage>
</organism>
<protein>
    <submittedName>
        <fullName evidence="2">Uncharacterized protein</fullName>
    </submittedName>
</protein>
<dbReference type="Proteomes" id="UP000198393">
    <property type="component" value="Unassembled WGS sequence"/>
</dbReference>
<dbReference type="RefSeq" id="WP_089358000.1">
    <property type="nucleotide sequence ID" value="NZ_FZPD01000005.1"/>
</dbReference>
<keyword evidence="1" id="KW-0175">Coiled coil</keyword>
<keyword evidence="3" id="KW-1185">Reference proteome</keyword>
<dbReference type="AlphaFoldDB" id="A0A239LM14"/>
<feature type="coiled-coil region" evidence="1">
    <location>
        <begin position="143"/>
        <end position="170"/>
    </location>
</feature>
<evidence type="ECO:0000313" key="2">
    <source>
        <dbReference type="EMBL" id="SNT30942.1"/>
    </source>
</evidence>
<dbReference type="EMBL" id="FZPD01000005">
    <property type="protein sequence ID" value="SNT30942.1"/>
    <property type="molecule type" value="Genomic_DNA"/>
</dbReference>
<reference evidence="2 3" key="1">
    <citation type="submission" date="2017-06" db="EMBL/GenBank/DDBJ databases">
        <authorList>
            <person name="Kim H.J."/>
            <person name="Triplett B.A."/>
        </authorList>
    </citation>
    <scope>NUCLEOTIDE SEQUENCE [LARGE SCALE GENOMIC DNA]</scope>
    <source>
        <strain evidence="2 3">DSM 19307</strain>
    </source>
</reference>
<name>A0A239LM14_EKHLU</name>
<sequence>MKFRKLPYYLSVLAAVIVAFHIAGFISAERSPISISAKASVPGYALQNARLYLEEKIHSRSLLHLNEAIHSIEFLRDHADEASRKLISTGLIGLYQVKNEMTDGRFDRKKLNESSVIVLNALIYYEIASARAFILEEKRPETMKALDKAIENLRNALDFAEGNRKEYEVQIFSDMNTITSNYYADKEVMVQTLDNILLELSDLDVSYSQ</sequence>
<accession>A0A239LM14</accession>
<evidence type="ECO:0000313" key="3">
    <source>
        <dbReference type="Proteomes" id="UP000198393"/>
    </source>
</evidence>
<gene>
    <name evidence="2" type="ORF">SAMN05421640_3339</name>
</gene>
<proteinExistence type="predicted"/>
<evidence type="ECO:0000256" key="1">
    <source>
        <dbReference type="SAM" id="Coils"/>
    </source>
</evidence>